<dbReference type="OrthoDB" id="5977668at2759"/>
<keyword evidence="1" id="KW-0472">Membrane</keyword>
<dbReference type="STRING" id="183478.A0A364MWP8"/>
<dbReference type="SUPFAM" id="SSF51905">
    <property type="entry name" value="FAD/NAD(P)-binding domain"/>
    <property type="match status" value="1"/>
</dbReference>
<protein>
    <submittedName>
        <fullName evidence="2">FAD/NAD(P)-binding-like protein</fullName>
    </submittedName>
</protein>
<dbReference type="Gene3D" id="3.40.50.150">
    <property type="entry name" value="Vaccinia Virus protein VP39"/>
    <property type="match status" value="1"/>
</dbReference>
<reference evidence="3" key="1">
    <citation type="submission" date="2018-05" db="EMBL/GenBank/DDBJ databases">
        <title>Draft genome sequence of Stemphylium lycopersici strain CIDEFI 213.</title>
        <authorList>
            <person name="Medina R."/>
            <person name="Franco M.E.E."/>
            <person name="Lucentini C.G."/>
            <person name="Saparrat M.C.N."/>
            <person name="Balatti P.A."/>
        </authorList>
    </citation>
    <scope>NUCLEOTIDE SEQUENCE [LARGE SCALE GENOMIC DNA]</scope>
    <source>
        <strain evidence="3">CIDEFI 213</strain>
    </source>
</reference>
<accession>A0A364MWP8</accession>
<dbReference type="EMBL" id="QGDH01000130">
    <property type="protein sequence ID" value="RAR05567.1"/>
    <property type="molecule type" value="Genomic_DNA"/>
</dbReference>
<keyword evidence="1" id="KW-1133">Transmembrane helix</keyword>
<evidence type="ECO:0000256" key="1">
    <source>
        <dbReference type="SAM" id="Phobius"/>
    </source>
</evidence>
<dbReference type="Gene3D" id="3.50.50.60">
    <property type="entry name" value="FAD/NAD(P)-binding domain"/>
    <property type="match status" value="1"/>
</dbReference>
<feature type="transmembrane region" description="Helical" evidence="1">
    <location>
        <begin position="806"/>
        <end position="824"/>
    </location>
</feature>
<dbReference type="GO" id="GO:0016491">
    <property type="term" value="F:oxidoreductase activity"/>
    <property type="evidence" value="ECO:0007669"/>
    <property type="project" value="TreeGrafter"/>
</dbReference>
<feature type="transmembrane region" description="Helical" evidence="1">
    <location>
        <begin position="1259"/>
        <end position="1282"/>
    </location>
</feature>
<dbReference type="PANTHER" id="PTHR42923:SF42">
    <property type="entry name" value="AMINE OXIDASE DOMAIN-CONTAINING PROTEIN"/>
    <property type="match status" value="1"/>
</dbReference>
<comment type="caution">
    <text evidence="2">The sequence shown here is derived from an EMBL/GenBank/DDBJ whole genome shotgun (WGS) entry which is preliminary data.</text>
</comment>
<organism evidence="2 3">
    <name type="scientific">Stemphylium lycopersici</name>
    <name type="common">Tomato gray leaf spot disease fungus</name>
    <name type="synonym">Thyrospora lycopersici</name>
    <dbReference type="NCBI Taxonomy" id="183478"/>
    <lineage>
        <taxon>Eukaryota</taxon>
        <taxon>Fungi</taxon>
        <taxon>Dikarya</taxon>
        <taxon>Ascomycota</taxon>
        <taxon>Pezizomycotina</taxon>
        <taxon>Dothideomycetes</taxon>
        <taxon>Pleosporomycetidae</taxon>
        <taxon>Pleosporales</taxon>
        <taxon>Pleosporineae</taxon>
        <taxon>Pleosporaceae</taxon>
        <taxon>Stemphylium</taxon>
    </lineage>
</organism>
<name>A0A364MWP8_STELY</name>
<gene>
    <name evidence="2" type="ORF">DDE83_007311</name>
</gene>
<keyword evidence="3" id="KW-1185">Reference proteome</keyword>
<proteinExistence type="predicted"/>
<dbReference type="PANTHER" id="PTHR42923">
    <property type="entry name" value="PROTOPORPHYRINOGEN OXIDASE"/>
    <property type="match status" value="1"/>
</dbReference>
<dbReference type="InterPro" id="IPR029063">
    <property type="entry name" value="SAM-dependent_MTases_sf"/>
</dbReference>
<feature type="transmembrane region" description="Helical" evidence="1">
    <location>
        <begin position="764"/>
        <end position="786"/>
    </location>
</feature>
<sequence length="1357" mass="149539">MAHPCENVAIVGSGLAGLLSANLLAKDARKRYAVKVFESGKSLSLDAASFSVPNAAGDGATRVDLPMRAFAGGYYKNLKALYDYLGVRYREQPFLFEFAESSKNPAAPLLAASRDASYFVHASNLHQLPPRPSSVGRIRHALQWLYLVAAYTWFALCCFLVEPGRGETLQQYLHRTWIPHHFVTWYLLPLLSSVSTCPHSSLLAFPASDIIGYKCGTHGAPHYTVSDGVAGVQERLIKGIHVTLNATITAVEPGEKGVSISWSQAEGAEMQTEHFDRVILAVAPDVVGRVFKPLQHHMRRIPTALVESVVHTDWSIFLGSDARKTDRKGAQLIHLNTSTSDTHKTESHHMQPCGVIVTTCPCTPLADSQTLHTATFTRVLRTPESQRIVNAVFGNASPPLPDDKSVPLWKNGDDNVWLVGGWCWDGMVLLEGCVVSAMRVADAFGVEVPTAMWMNMGYWKDATASTTLSEACRDLLETILAQAGFERGTERERIENGTRPRRCLIDLGFGCGDQTICLMSDGPLRPCDKEWWSARGRCATFDHYIGITKDKVQAKYASERIDELKHSAQSSKDSSIFLACSDAAVPALWDQQLHKSIRSAKNNSDECWVLALDTAYHFSPSRWPLIRYARSELKASFMAFDLCLSPSATLAQRLTLRLLTTLMGAPWKNFVTPQQYRQKLIELGYDTQSITITDISDHVFTPLSTFLGRQDMRLRTLGLGIGSFGVAKTMFEWWAHERMQRSRASSLTAREPVVRLLTTPTWPIITFALYATLVVFTWTVACTMALADQGWLSPRIWNHVSHLGSLPFYVAFGLTLIGSAFQIFQQVIVQAVPVRIPTTGTEFTLAHIPDVPGLINAGAAPSNPDNTDIVRLRSTLNTLYEDHYEPLMWAPESFLEDQCDRYPAGPICDGLNMPKTFGLLKKLVSGGGNPSVPWIAPVPSGFNTGAHKMPQYVPRINTTIAYTNVTAADWPSECERGREDVFFAEYHNELDDDYFDTGVVVCMTTNITESPWQATHNKQDITESLYLNITARDIRNYQETTFFKATAESTLGYFELPSAYNGNQPGPLLGELMLEDTGEVWGAGSSSPEAKRATNATTYPGDVLQRVGKNLGPLTTLGLALFGEGSFIETSFTNLSSYIPNRPVDPETLENRFTSPLTSGNCMFLSPMIFFDQRYGDPCIRDWDVKYDSGVIGLVDNFLGAFGSLDETHQALTMAASLANKIWFSGMKAGSSLNYRNTRTLKVDPGVKTIKTDLSVVRIIFGSLLVGAHLLGLLALVIYSVIQQPFVPWLGSTVMVKAGTAYAEILSAAEGDKQWKDNTAACAGFIGDQNADGDRGKMTFGAVAGLSTKSLRKYEDL</sequence>
<keyword evidence="1" id="KW-0812">Transmembrane</keyword>
<dbReference type="Proteomes" id="UP000249619">
    <property type="component" value="Unassembled WGS sequence"/>
</dbReference>
<evidence type="ECO:0000313" key="2">
    <source>
        <dbReference type="EMBL" id="RAR05567.1"/>
    </source>
</evidence>
<dbReference type="InterPro" id="IPR036188">
    <property type="entry name" value="FAD/NAD-bd_sf"/>
</dbReference>
<evidence type="ECO:0000313" key="3">
    <source>
        <dbReference type="Proteomes" id="UP000249619"/>
    </source>
</evidence>
<dbReference type="InterPro" id="IPR050464">
    <property type="entry name" value="Zeta_carotene_desat/Oxidored"/>
</dbReference>
<dbReference type="Pfam" id="PF13450">
    <property type="entry name" value="NAD_binding_8"/>
    <property type="match status" value="1"/>
</dbReference>
<feature type="transmembrane region" description="Helical" evidence="1">
    <location>
        <begin position="716"/>
        <end position="735"/>
    </location>
</feature>